<feature type="region of interest" description="Disordered" evidence="3">
    <location>
        <begin position="101"/>
        <end position="126"/>
    </location>
</feature>
<organism evidence="5 6">
    <name type="scientific">Sphagnum troendelagicum</name>
    <dbReference type="NCBI Taxonomy" id="128251"/>
    <lineage>
        <taxon>Eukaryota</taxon>
        <taxon>Viridiplantae</taxon>
        <taxon>Streptophyta</taxon>
        <taxon>Embryophyta</taxon>
        <taxon>Bryophyta</taxon>
        <taxon>Sphagnophytina</taxon>
        <taxon>Sphagnopsida</taxon>
        <taxon>Sphagnales</taxon>
        <taxon>Sphagnaceae</taxon>
        <taxon>Sphagnum</taxon>
    </lineage>
</organism>
<dbReference type="Pfam" id="PF00076">
    <property type="entry name" value="RRM_1"/>
    <property type="match status" value="2"/>
</dbReference>
<keyword evidence="1 2" id="KW-0694">RNA-binding</keyword>
<dbReference type="SUPFAM" id="SSF54928">
    <property type="entry name" value="RNA-binding domain, RBD"/>
    <property type="match status" value="2"/>
</dbReference>
<feature type="domain" description="RRM" evidence="4">
    <location>
        <begin position="161"/>
        <end position="235"/>
    </location>
</feature>
<dbReference type="InterPro" id="IPR000504">
    <property type="entry name" value="RRM_dom"/>
</dbReference>
<reference evidence="5" key="1">
    <citation type="submission" date="2024-02" db="EMBL/GenBank/DDBJ databases">
        <authorList>
            <consortium name="ELIXIR-Norway"/>
            <consortium name="Elixir Norway"/>
        </authorList>
    </citation>
    <scope>NUCLEOTIDE SEQUENCE</scope>
</reference>
<gene>
    <name evidence="5" type="ORF">CSSPTR1EN2_LOCUS4593</name>
</gene>
<dbReference type="SMART" id="SM00360">
    <property type="entry name" value="RRM"/>
    <property type="match status" value="2"/>
</dbReference>
<dbReference type="PROSITE" id="PS50102">
    <property type="entry name" value="RRM"/>
    <property type="match status" value="2"/>
</dbReference>
<protein>
    <recommendedName>
        <fullName evidence="4">RRM domain-containing protein</fullName>
    </recommendedName>
</protein>
<dbReference type="InterPro" id="IPR012677">
    <property type="entry name" value="Nucleotide-bd_a/b_plait_sf"/>
</dbReference>
<evidence type="ECO:0000259" key="4">
    <source>
        <dbReference type="PROSITE" id="PS50102"/>
    </source>
</evidence>
<dbReference type="EMBL" id="OZ019904">
    <property type="protein sequence ID" value="CAK9198751.1"/>
    <property type="molecule type" value="Genomic_DNA"/>
</dbReference>
<dbReference type="CDD" id="cd12246">
    <property type="entry name" value="RRM1_U1A_like"/>
    <property type="match status" value="1"/>
</dbReference>
<accession>A0ABP0TL54</accession>
<evidence type="ECO:0000256" key="3">
    <source>
        <dbReference type="SAM" id="MobiDB-lite"/>
    </source>
</evidence>
<dbReference type="PANTHER" id="PTHR10501">
    <property type="entry name" value="U1 SMALL NUCLEAR RIBONUCLEOPROTEIN A/U2 SMALL NUCLEAR RIBONUCLEOPROTEIN B"/>
    <property type="match status" value="1"/>
</dbReference>
<evidence type="ECO:0000256" key="2">
    <source>
        <dbReference type="PROSITE-ProRule" id="PRU00176"/>
    </source>
</evidence>
<dbReference type="Gene3D" id="3.30.70.330">
    <property type="match status" value="2"/>
</dbReference>
<evidence type="ECO:0000256" key="1">
    <source>
        <dbReference type="ARBA" id="ARBA00022884"/>
    </source>
</evidence>
<evidence type="ECO:0000313" key="5">
    <source>
        <dbReference type="EMBL" id="CAK9198751.1"/>
    </source>
</evidence>
<dbReference type="InterPro" id="IPR035979">
    <property type="entry name" value="RBD_domain_sf"/>
</dbReference>
<feature type="compositionally biased region" description="Basic and acidic residues" evidence="3">
    <location>
        <begin position="108"/>
        <end position="122"/>
    </location>
</feature>
<evidence type="ECO:0000313" key="6">
    <source>
        <dbReference type="Proteomes" id="UP001497512"/>
    </source>
</evidence>
<dbReference type="Proteomes" id="UP001497512">
    <property type="component" value="Chromosome 12"/>
</dbReference>
<sequence>MMQADAPPNQTIYINNLNEKVKKEELKKSLYAVFSQFGKILDIVACKTLKLRGQAWVVFDDVTAATNALRQMQGFPFYDKPMRIQYAKTISDAITKADGTYVPKEKRKKQEEKAERKRREQQADMAAAPMAAAYPPPYGVPPPVSTTPWPMVPEVPAPPNSLLFVQNLPREATSLEIQMLFQQFPGFKEVRMIGAKPGIAFVEFGDEMQATVALSALQNFKITPSHTMLVSYAKK</sequence>
<keyword evidence="6" id="KW-1185">Reference proteome</keyword>
<feature type="domain" description="RRM" evidence="4">
    <location>
        <begin position="10"/>
        <end position="89"/>
    </location>
</feature>
<proteinExistence type="predicted"/>
<name>A0ABP0TL54_9BRYO</name>
<dbReference type="CDD" id="cd12247">
    <property type="entry name" value="RRM2_U1A_like"/>
    <property type="match status" value="1"/>
</dbReference>